<name>A0ABN9TVS9_9DINO</name>
<accession>A0ABN9TVS9</accession>
<evidence type="ECO:0000313" key="2">
    <source>
        <dbReference type="Proteomes" id="UP001189429"/>
    </source>
</evidence>
<gene>
    <name evidence="1" type="ORF">PCOR1329_LOCUS42788</name>
</gene>
<sequence length="665" mass="72172">VRGAGAGVWRVADPSARSFGDEVPSQILSDATAFMTPDAASDKDYISGLVLIDKFWTFCQLVNDEDRDAWESALVSGHKRDSRVTGDVWGPIKGQRFLSFTESLGLQRTAPQPPFPLGGQRAAHEFTRALRATGMERVTHHLDFDHKSGISPNSNITRAHRRITDALHDFQQQDQLKLPSLAGVEVIVRYLVQIELAVGRKPRSPDFQDFDAVVAPTVTEHCGLFLSEHSKHTAQIQKGEAAGKGAMADEGATVEATPRLSLGLRRGRARGDPFPLPLLDRTTPTGALPGGISSGVRWRCNQTIMALNDLGAPLVAARRLASAFAVNAAQASVLQRGHQRVAAFGDPLGVDGDEALLTLLKTKDMYSARPTPVRSYEPHLLKVLDSGIRPLPFRSLAPASLLPLIEQPERYLYRSQAVLDTMVEAGELAPARPFWGANLRGDPTLRLDLSMELMRIGIFFVGKRDGTLRMAIDGRGPSAMHRRPPRTELGSAAALSGLCLDGGLLGNSDSGHHGASADLRQGFYQMRWLEVGSWFCFDCPMAVRNFDTDCVYDEASREHVLVDPDTIVHPCFQGLAMGWRRSLLICNAIAEDVTRIGIGQVLSIPASDARIVSERAPCARLVPGDPAGSSCVGNSNAAGSPRTLVDAALEAILREFERRGLSCHE</sequence>
<keyword evidence="2" id="KW-1185">Reference proteome</keyword>
<evidence type="ECO:0000313" key="1">
    <source>
        <dbReference type="EMBL" id="CAK0850366.1"/>
    </source>
</evidence>
<feature type="non-terminal residue" evidence="1">
    <location>
        <position position="1"/>
    </location>
</feature>
<dbReference type="Proteomes" id="UP001189429">
    <property type="component" value="Unassembled WGS sequence"/>
</dbReference>
<feature type="non-terminal residue" evidence="1">
    <location>
        <position position="665"/>
    </location>
</feature>
<protein>
    <submittedName>
        <fullName evidence="1">Uncharacterized protein</fullName>
    </submittedName>
</protein>
<organism evidence="1 2">
    <name type="scientific">Prorocentrum cordatum</name>
    <dbReference type="NCBI Taxonomy" id="2364126"/>
    <lineage>
        <taxon>Eukaryota</taxon>
        <taxon>Sar</taxon>
        <taxon>Alveolata</taxon>
        <taxon>Dinophyceae</taxon>
        <taxon>Prorocentrales</taxon>
        <taxon>Prorocentraceae</taxon>
        <taxon>Prorocentrum</taxon>
    </lineage>
</organism>
<reference evidence="1" key="1">
    <citation type="submission" date="2023-10" db="EMBL/GenBank/DDBJ databases">
        <authorList>
            <person name="Chen Y."/>
            <person name="Shah S."/>
            <person name="Dougan E. K."/>
            <person name="Thang M."/>
            <person name="Chan C."/>
        </authorList>
    </citation>
    <scope>NUCLEOTIDE SEQUENCE [LARGE SCALE GENOMIC DNA]</scope>
</reference>
<dbReference type="EMBL" id="CAUYUJ010015141">
    <property type="protein sequence ID" value="CAK0850366.1"/>
    <property type="molecule type" value="Genomic_DNA"/>
</dbReference>
<comment type="caution">
    <text evidence="1">The sequence shown here is derived from an EMBL/GenBank/DDBJ whole genome shotgun (WGS) entry which is preliminary data.</text>
</comment>
<proteinExistence type="predicted"/>